<dbReference type="InParanoid" id="A0A0C3NCW1"/>
<accession>A0A0C3NCW1</accession>
<dbReference type="AlphaFoldDB" id="A0A0C3NCW1"/>
<reference evidence="1 2" key="1">
    <citation type="submission" date="2014-04" db="EMBL/GenBank/DDBJ databases">
        <authorList>
            <consortium name="DOE Joint Genome Institute"/>
            <person name="Kuo A."/>
            <person name="Kohler A."/>
            <person name="Costa M.D."/>
            <person name="Nagy L.G."/>
            <person name="Floudas D."/>
            <person name="Copeland A."/>
            <person name="Barry K.W."/>
            <person name="Cichocki N."/>
            <person name="Veneault-Fourrey C."/>
            <person name="LaButti K."/>
            <person name="Lindquist E.A."/>
            <person name="Lipzen A."/>
            <person name="Lundell T."/>
            <person name="Morin E."/>
            <person name="Murat C."/>
            <person name="Sun H."/>
            <person name="Tunlid A."/>
            <person name="Henrissat B."/>
            <person name="Grigoriev I.V."/>
            <person name="Hibbett D.S."/>
            <person name="Martin F."/>
            <person name="Nordberg H.P."/>
            <person name="Cantor M.N."/>
            <person name="Hua S.X."/>
        </authorList>
    </citation>
    <scope>NUCLEOTIDE SEQUENCE [LARGE SCALE GENOMIC DNA]</scope>
    <source>
        <strain evidence="1 2">Marx 270</strain>
    </source>
</reference>
<gene>
    <name evidence="1" type="ORF">M404DRAFT_35882</name>
</gene>
<evidence type="ECO:0000313" key="2">
    <source>
        <dbReference type="Proteomes" id="UP000054217"/>
    </source>
</evidence>
<dbReference type="EMBL" id="KN832145">
    <property type="protein sequence ID" value="KIN93680.1"/>
    <property type="molecule type" value="Genomic_DNA"/>
</dbReference>
<sequence>MLFSFPLDPDPSMIEIISDLIYANSTMLENINQCTTIDDDPPLISGRAL</sequence>
<dbReference type="HOGENOM" id="CLU_3143637_0_0_1"/>
<proteinExistence type="predicted"/>
<name>A0A0C3NCW1_PISTI</name>
<dbReference type="Proteomes" id="UP000054217">
    <property type="component" value="Unassembled WGS sequence"/>
</dbReference>
<evidence type="ECO:0000313" key="1">
    <source>
        <dbReference type="EMBL" id="KIN93680.1"/>
    </source>
</evidence>
<organism evidence="1 2">
    <name type="scientific">Pisolithus tinctorius Marx 270</name>
    <dbReference type="NCBI Taxonomy" id="870435"/>
    <lineage>
        <taxon>Eukaryota</taxon>
        <taxon>Fungi</taxon>
        <taxon>Dikarya</taxon>
        <taxon>Basidiomycota</taxon>
        <taxon>Agaricomycotina</taxon>
        <taxon>Agaricomycetes</taxon>
        <taxon>Agaricomycetidae</taxon>
        <taxon>Boletales</taxon>
        <taxon>Sclerodermatineae</taxon>
        <taxon>Pisolithaceae</taxon>
        <taxon>Pisolithus</taxon>
    </lineage>
</organism>
<reference evidence="2" key="2">
    <citation type="submission" date="2015-01" db="EMBL/GenBank/DDBJ databases">
        <title>Evolutionary Origins and Diversification of the Mycorrhizal Mutualists.</title>
        <authorList>
            <consortium name="DOE Joint Genome Institute"/>
            <consortium name="Mycorrhizal Genomics Consortium"/>
            <person name="Kohler A."/>
            <person name="Kuo A."/>
            <person name="Nagy L.G."/>
            <person name="Floudas D."/>
            <person name="Copeland A."/>
            <person name="Barry K.W."/>
            <person name="Cichocki N."/>
            <person name="Veneault-Fourrey C."/>
            <person name="LaButti K."/>
            <person name="Lindquist E.A."/>
            <person name="Lipzen A."/>
            <person name="Lundell T."/>
            <person name="Morin E."/>
            <person name="Murat C."/>
            <person name="Riley R."/>
            <person name="Ohm R."/>
            <person name="Sun H."/>
            <person name="Tunlid A."/>
            <person name="Henrissat B."/>
            <person name="Grigoriev I.V."/>
            <person name="Hibbett D.S."/>
            <person name="Martin F."/>
        </authorList>
    </citation>
    <scope>NUCLEOTIDE SEQUENCE [LARGE SCALE GENOMIC DNA]</scope>
    <source>
        <strain evidence="2">Marx 270</strain>
    </source>
</reference>
<protein>
    <submittedName>
        <fullName evidence="1">Uncharacterized protein</fullName>
    </submittedName>
</protein>
<keyword evidence="2" id="KW-1185">Reference proteome</keyword>